<accession>A0AA88ST94</accession>
<feature type="coiled-coil region" evidence="1">
    <location>
        <begin position="73"/>
        <end position="103"/>
    </location>
</feature>
<dbReference type="Gene3D" id="3.30.70.1820">
    <property type="entry name" value="L1 transposable element, RRM domain"/>
    <property type="match status" value="1"/>
</dbReference>
<evidence type="ECO:0000256" key="1">
    <source>
        <dbReference type="SAM" id="Coils"/>
    </source>
</evidence>
<reference evidence="2" key="1">
    <citation type="submission" date="2023-07" db="EMBL/GenBank/DDBJ databases">
        <title>Chromosome-level Genome Assembly of Striped Snakehead (Channa striata).</title>
        <authorList>
            <person name="Liu H."/>
        </authorList>
    </citation>
    <scope>NUCLEOTIDE SEQUENCE</scope>
    <source>
        <strain evidence="2">Gz</strain>
        <tissue evidence="2">Muscle</tissue>
    </source>
</reference>
<dbReference type="InterPro" id="IPR004244">
    <property type="entry name" value="Transposase_22"/>
</dbReference>
<evidence type="ECO:0000313" key="3">
    <source>
        <dbReference type="Proteomes" id="UP001187415"/>
    </source>
</evidence>
<keyword evidence="1" id="KW-0175">Coiled coil</keyword>
<dbReference type="Proteomes" id="UP001187415">
    <property type="component" value="Unassembled WGS sequence"/>
</dbReference>
<name>A0AA88ST94_CHASR</name>
<comment type="caution">
    <text evidence="2">The sequence shown here is derived from an EMBL/GenBank/DDBJ whole genome shotgun (WGS) entry which is preliminary data.</text>
</comment>
<dbReference type="PANTHER" id="PTHR11505">
    <property type="entry name" value="L1 TRANSPOSABLE ELEMENT-RELATED"/>
    <property type="match status" value="1"/>
</dbReference>
<dbReference type="AlphaFoldDB" id="A0AA88ST94"/>
<keyword evidence="3" id="KW-1185">Reference proteome</keyword>
<gene>
    <name evidence="2" type="ORF">Q5P01_010569</name>
</gene>
<organism evidence="2 3">
    <name type="scientific">Channa striata</name>
    <name type="common">Snakehead murrel</name>
    <name type="synonym">Ophicephalus striatus</name>
    <dbReference type="NCBI Taxonomy" id="64152"/>
    <lineage>
        <taxon>Eukaryota</taxon>
        <taxon>Metazoa</taxon>
        <taxon>Chordata</taxon>
        <taxon>Craniata</taxon>
        <taxon>Vertebrata</taxon>
        <taxon>Euteleostomi</taxon>
        <taxon>Actinopterygii</taxon>
        <taxon>Neopterygii</taxon>
        <taxon>Teleostei</taxon>
        <taxon>Neoteleostei</taxon>
        <taxon>Acanthomorphata</taxon>
        <taxon>Anabantaria</taxon>
        <taxon>Anabantiformes</taxon>
        <taxon>Channoidei</taxon>
        <taxon>Channidae</taxon>
        <taxon>Channa</taxon>
    </lineage>
</organism>
<sequence>MKGSLTVELEPEEAFYGLCSPLPATPCKSPNSKKMCTNKNESETFNAFEQRISKNSADINLLKEKMEGLGFKVNETKDNVQRVKKCREELQERINDNERYNRKWNLRLMNLPERENENVRKDILELMAQVAPEDQSNLGFLIDTVHGVGRPRDDKKPRPVIIQFNLLSFRNKIWKVSRTADIMKQRSLRLTEDLTRSEKDCRNKLWPLVEKARKEGKKTRWQGPVVFIEGVRFAA</sequence>
<protein>
    <recommendedName>
        <fullName evidence="4">L1 transposable element RRM domain-containing protein</fullName>
    </recommendedName>
</protein>
<evidence type="ECO:0000313" key="2">
    <source>
        <dbReference type="EMBL" id="KAK2847570.1"/>
    </source>
</evidence>
<evidence type="ECO:0008006" key="4">
    <source>
        <dbReference type="Google" id="ProtNLM"/>
    </source>
</evidence>
<dbReference type="EMBL" id="JAUPFM010000007">
    <property type="protein sequence ID" value="KAK2847570.1"/>
    <property type="molecule type" value="Genomic_DNA"/>
</dbReference>
<proteinExistence type="predicted"/>